<dbReference type="SUPFAM" id="SSF53383">
    <property type="entry name" value="PLP-dependent transferases"/>
    <property type="match status" value="1"/>
</dbReference>
<keyword evidence="5" id="KW-0808">Transferase</keyword>
<gene>
    <name evidence="8" type="ORF">CH360_02135</name>
    <name evidence="9" type="ORF">CH373_02135</name>
</gene>
<evidence type="ECO:0000256" key="1">
    <source>
        <dbReference type="ARBA" id="ARBA00001933"/>
    </source>
</evidence>
<dbReference type="InterPro" id="IPR015424">
    <property type="entry name" value="PyrdxlP-dep_Trfase"/>
</dbReference>
<dbReference type="InterPro" id="IPR050859">
    <property type="entry name" value="Class-I_PLP-dep_aminotransf"/>
</dbReference>
<dbReference type="PANTHER" id="PTHR42790">
    <property type="entry name" value="AMINOTRANSFERASE"/>
    <property type="match status" value="1"/>
</dbReference>
<reference evidence="10 11" key="1">
    <citation type="submission" date="2017-07" db="EMBL/GenBank/DDBJ databases">
        <title>Leptospira spp. isolated from tropical soils.</title>
        <authorList>
            <person name="Thibeaux R."/>
            <person name="Iraola G."/>
            <person name="Ferres I."/>
            <person name="Bierque E."/>
            <person name="Girault D."/>
            <person name="Soupe-Gilbert M.-E."/>
            <person name="Picardeau M."/>
            <person name="Goarant C."/>
        </authorList>
    </citation>
    <scope>NUCLEOTIDE SEQUENCE [LARGE SCALE GENOMIC DNA]</scope>
    <source>
        <strain evidence="9 11">FH1-B-B1</strain>
        <strain evidence="8 10">FH1-B-C1</strain>
    </source>
</reference>
<dbReference type="PANTHER" id="PTHR42790:SF19">
    <property type="entry name" value="KYNURENINE_ALPHA-AMINOADIPATE AMINOTRANSFERASE, MITOCHONDRIAL"/>
    <property type="match status" value="1"/>
</dbReference>
<evidence type="ECO:0000313" key="9">
    <source>
        <dbReference type="EMBL" id="PJZ74859.1"/>
    </source>
</evidence>
<dbReference type="GO" id="GO:0030170">
    <property type="term" value="F:pyridoxal phosphate binding"/>
    <property type="evidence" value="ECO:0007669"/>
    <property type="project" value="InterPro"/>
</dbReference>
<evidence type="ECO:0000256" key="3">
    <source>
        <dbReference type="ARBA" id="ARBA00011738"/>
    </source>
</evidence>
<evidence type="ECO:0000259" key="7">
    <source>
        <dbReference type="Pfam" id="PF00155"/>
    </source>
</evidence>
<dbReference type="AlphaFoldDB" id="A0A2M9ZSB0"/>
<dbReference type="GO" id="GO:1901605">
    <property type="term" value="P:alpha-amino acid metabolic process"/>
    <property type="evidence" value="ECO:0007669"/>
    <property type="project" value="TreeGrafter"/>
</dbReference>
<comment type="cofactor">
    <cofactor evidence="1">
        <name>pyridoxal 5'-phosphate</name>
        <dbReference type="ChEBI" id="CHEBI:597326"/>
    </cofactor>
</comment>
<accession>A0A2M9ZSB0</accession>
<dbReference type="EMBL" id="NPDY01000001">
    <property type="protein sequence ID" value="PJZ71325.1"/>
    <property type="molecule type" value="Genomic_DNA"/>
</dbReference>
<evidence type="ECO:0000256" key="6">
    <source>
        <dbReference type="ARBA" id="ARBA00022898"/>
    </source>
</evidence>
<evidence type="ECO:0000313" key="10">
    <source>
        <dbReference type="Proteomes" id="UP000231962"/>
    </source>
</evidence>
<dbReference type="InterPro" id="IPR004839">
    <property type="entry name" value="Aminotransferase_I/II_large"/>
</dbReference>
<comment type="caution">
    <text evidence="9">The sequence shown here is derived from an EMBL/GenBank/DDBJ whole genome shotgun (WGS) entry which is preliminary data.</text>
</comment>
<keyword evidence="10" id="KW-1185">Reference proteome</keyword>
<dbReference type="InterPro" id="IPR015422">
    <property type="entry name" value="PyrdxlP-dep_Trfase_small"/>
</dbReference>
<dbReference type="EMBL" id="NPDZ01000001">
    <property type="protein sequence ID" value="PJZ74859.1"/>
    <property type="molecule type" value="Genomic_DNA"/>
</dbReference>
<dbReference type="Gene3D" id="3.90.1150.10">
    <property type="entry name" value="Aspartate Aminotransferase, domain 1"/>
    <property type="match status" value="1"/>
</dbReference>
<comment type="subunit">
    <text evidence="3">Homodimer.</text>
</comment>
<dbReference type="RefSeq" id="WP_100712267.1">
    <property type="nucleotide sequence ID" value="NZ_NPDY01000001.1"/>
</dbReference>
<proteinExistence type="inferred from homology"/>
<evidence type="ECO:0000256" key="2">
    <source>
        <dbReference type="ARBA" id="ARBA00007441"/>
    </source>
</evidence>
<dbReference type="CDD" id="cd00609">
    <property type="entry name" value="AAT_like"/>
    <property type="match status" value="1"/>
</dbReference>
<dbReference type="OrthoDB" id="9802328at2"/>
<organism evidence="9 11">
    <name type="scientific">Leptospira perolatii</name>
    <dbReference type="NCBI Taxonomy" id="2023191"/>
    <lineage>
        <taxon>Bacteria</taxon>
        <taxon>Pseudomonadati</taxon>
        <taxon>Spirochaetota</taxon>
        <taxon>Spirochaetia</taxon>
        <taxon>Leptospirales</taxon>
        <taxon>Leptospiraceae</taxon>
        <taxon>Leptospira</taxon>
    </lineage>
</organism>
<dbReference type="FunFam" id="3.40.640.10:FF:000053">
    <property type="entry name" value="Aminotransferase, class I"/>
    <property type="match status" value="1"/>
</dbReference>
<sequence length="414" mass="46984">MVQGNNESKSLNDLIQISSRAQRTRSSAIREILSVIDAPGMLSFAGGLPDESLFPIDGFRKSYERAIEILGPKLFQYSSTQGCYSLRSWIHERYYSESDDSAPDQIIITSGSQQALDLLSKFFINEGDTIFVERPSYLGALQVFSSYGGRALSIRCDSEGPGIDDLKQAILKFGRPKFFYGIPDNQNPTSRSYSTNRRKSISELLEYYNIPIIEDTAYYELDFLPEKNTSGERGKPSFAKLLPNHSFSIGTFSKTLSPGLRMGWLRAPKEWISRLISLKQSMDLHSAVLNQEIVNQFLRSGEFETHLEKLKATYSYKASITSDNLYKYFGEDIRFEAPTGGMFFWLEFPDKTDTSVLFDYALKENVAFVPGCHFYSENPEHHFARWNLSHSGINDLEEGVGRLHRAWKSARIGT</sequence>
<evidence type="ECO:0000313" key="8">
    <source>
        <dbReference type="EMBL" id="PJZ71325.1"/>
    </source>
</evidence>
<keyword evidence="6" id="KW-0663">Pyridoxal phosphate</keyword>
<dbReference type="Gene3D" id="3.40.640.10">
    <property type="entry name" value="Type I PLP-dependent aspartate aminotransferase-like (Major domain)"/>
    <property type="match status" value="1"/>
</dbReference>
<keyword evidence="4" id="KW-0032">Aminotransferase</keyword>
<comment type="similarity">
    <text evidence="2">Belongs to the class-I pyridoxal-phosphate-dependent aminotransferase family.</text>
</comment>
<dbReference type="GO" id="GO:0008483">
    <property type="term" value="F:transaminase activity"/>
    <property type="evidence" value="ECO:0007669"/>
    <property type="project" value="UniProtKB-KW"/>
</dbReference>
<name>A0A2M9ZSB0_9LEPT</name>
<evidence type="ECO:0000313" key="11">
    <source>
        <dbReference type="Proteomes" id="UP000231990"/>
    </source>
</evidence>
<dbReference type="Pfam" id="PF00155">
    <property type="entry name" value="Aminotran_1_2"/>
    <property type="match status" value="1"/>
</dbReference>
<feature type="domain" description="Aminotransferase class I/classII large" evidence="7">
    <location>
        <begin position="69"/>
        <end position="381"/>
    </location>
</feature>
<dbReference type="Proteomes" id="UP000231962">
    <property type="component" value="Unassembled WGS sequence"/>
</dbReference>
<evidence type="ECO:0000256" key="4">
    <source>
        <dbReference type="ARBA" id="ARBA00022576"/>
    </source>
</evidence>
<dbReference type="Proteomes" id="UP000231990">
    <property type="component" value="Unassembled WGS sequence"/>
</dbReference>
<dbReference type="InterPro" id="IPR015421">
    <property type="entry name" value="PyrdxlP-dep_Trfase_major"/>
</dbReference>
<evidence type="ECO:0000256" key="5">
    <source>
        <dbReference type="ARBA" id="ARBA00022679"/>
    </source>
</evidence>
<protein>
    <recommendedName>
        <fullName evidence="7">Aminotransferase class I/classII large domain-containing protein</fullName>
    </recommendedName>
</protein>